<keyword evidence="3 8" id="KW-0507">mRNA processing</keyword>
<dbReference type="SMART" id="SM00535">
    <property type="entry name" value="RIBOc"/>
    <property type="match status" value="1"/>
</dbReference>
<dbReference type="Proteomes" id="UP000191901">
    <property type="component" value="Chromosome"/>
</dbReference>
<evidence type="ECO:0000256" key="5">
    <source>
        <dbReference type="ARBA" id="ARBA00022759"/>
    </source>
</evidence>
<dbReference type="GO" id="GO:0019843">
    <property type="term" value="F:rRNA binding"/>
    <property type="evidence" value="ECO:0007669"/>
    <property type="project" value="UniProtKB-KW"/>
</dbReference>
<comment type="catalytic activity">
    <reaction evidence="1 8">
        <text>Endonucleolytic cleavage to 5'-phosphomonoester.</text>
        <dbReference type="EC" id="3.1.26.3"/>
    </reaction>
</comment>
<evidence type="ECO:0000259" key="10">
    <source>
        <dbReference type="PROSITE" id="PS50142"/>
    </source>
</evidence>
<dbReference type="EMBL" id="CP021983">
    <property type="protein sequence ID" value="ASC69697.1"/>
    <property type="molecule type" value="Genomic_DNA"/>
</dbReference>
<keyword evidence="8" id="KW-0460">Magnesium</keyword>
<organism evidence="11 12">
    <name type="scientific">Halomicronema hongdechloris C2206</name>
    <dbReference type="NCBI Taxonomy" id="1641165"/>
    <lineage>
        <taxon>Bacteria</taxon>
        <taxon>Bacillati</taxon>
        <taxon>Cyanobacteriota</taxon>
        <taxon>Cyanophyceae</taxon>
        <taxon>Nodosilineales</taxon>
        <taxon>Nodosilineaceae</taxon>
        <taxon>Halomicronema</taxon>
    </lineage>
</organism>
<keyword evidence="12" id="KW-1185">Reference proteome</keyword>
<name>A0A1Z3HHK9_9CYAN</name>
<evidence type="ECO:0000313" key="11">
    <source>
        <dbReference type="EMBL" id="ASC69697.1"/>
    </source>
</evidence>
<dbReference type="RefSeq" id="WP_088429052.1">
    <property type="nucleotide sequence ID" value="NZ_CP021983.2"/>
</dbReference>
<dbReference type="Pfam" id="PF00035">
    <property type="entry name" value="dsrm"/>
    <property type="match status" value="1"/>
</dbReference>
<keyword evidence="8" id="KW-0819">tRNA processing</keyword>
<dbReference type="NCBIfam" id="TIGR02191">
    <property type="entry name" value="RNaseIII"/>
    <property type="match status" value="1"/>
</dbReference>
<feature type="domain" description="RNase III" evidence="10">
    <location>
        <begin position="12"/>
        <end position="137"/>
    </location>
</feature>
<keyword evidence="8" id="KW-0479">Metal-binding</keyword>
<dbReference type="Pfam" id="PF00636">
    <property type="entry name" value="Ribonuclease_3"/>
    <property type="match status" value="1"/>
</dbReference>
<evidence type="ECO:0000256" key="8">
    <source>
        <dbReference type="HAMAP-Rule" id="MF_00104"/>
    </source>
</evidence>
<dbReference type="GO" id="GO:0008033">
    <property type="term" value="P:tRNA processing"/>
    <property type="evidence" value="ECO:0007669"/>
    <property type="project" value="UniProtKB-KW"/>
</dbReference>
<comment type="subunit">
    <text evidence="8">Homodimer.</text>
</comment>
<keyword evidence="8" id="KW-0699">rRNA-binding</keyword>
<dbReference type="SUPFAM" id="SSF54768">
    <property type="entry name" value="dsRNA-binding domain-like"/>
    <property type="match status" value="1"/>
</dbReference>
<gene>
    <name evidence="11" type="primary">rnc2</name>
    <name evidence="8" type="synonym">rnc</name>
    <name evidence="11" type="ORF">XM38_006260</name>
</gene>
<dbReference type="GO" id="GO:0006397">
    <property type="term" value="P:mRNA processing"/>
    <property type="evidence" value="ECO:0007669"/>
    <property type="project" value="UniProtKB-UniRule"/>
</dbReference>
<evidence type="ECO:0000256" key="6">
    <source>
        <dbReference type="ARBA" id="ARBA00022801"/>
    </source>
</evidence>
<dbReference type="GO" id="GO:0004525">
    <property type="term" value="F:ribonuclease III activity"/>
    <property type="evidence" value="ECO:0007669"/>
    <property type="project" value="UniProtKB-UniRule"/>
</dbReference>
<dbReference type="OrthoDB" id="9805026at2"/>
<comment type="subcellular location">
    <subcellularLocation>
        <location evidence="8">Cytoplasm</location>
    </subcellularLocation>
</comment>
<evidence type="ECO:0000256" key="7">
    <source>
        <dbReference type="ARBA" id="ARBA00022884"/>
    </source>
</evidence>
<keyword evidence="8" id="KW-0963">Cytoplasm</keyword>
<dbReference type="HAMAP" id="MF_00104">
    <property type="entry name" value="RNase_III"/>
    <property type="match status" value="1"/>
</dbReference>
<keyword evidence="7 8" id="KW-0694">RNA-binding</keyword>
<evidence type="ECO:0000313" key="12">
    <source>
        <dbReference type="Proteomes" id="UP000191901"/>
    </source>
</evidence>
<keyword evidence="6 8" id="KW-0378">Hydrolase</keyword>
<dbReference type="InterPro" id="IPR000999">
    <property type="entry name" value="RNase_III_dom"/>
</dbReference>
<keyword evidence="5 8" id="KW-0255">Endonuclease</keyword>
<comment type="cofactor">
    <cofactor evidence="8">
        <name>Mg(2+)</name>
        <dbReference type="ChEBI" id="CHEBI:18420"/>
    </cofactor>
</comment>
<feature type="active site" evidence="8">
    <location>
        <position position="55"/>
    </location>
</feature>
<dbReference type="GO" id="GO:0046872">
    <property type="term" value="F:metal ion binding"/>
    <property type="evidence" value="ECO:0007669"/>
    <property type="project" value="UniProtKB-KW"/>
</dbReference>
<dbReference type="STRING" id="1641165.XM38_11440"/>
<dbReference type="CDD" id="cd10845">
    <property type="entry name" value="DSRM_RNAse_III_family"/>
    <property type="match status" value="1"/>
</dbReference>
<accession>A0A1Z3HHK9</accession>
<proteinExistence type="inferred from homology"/>
<dbReference type="InterPro" id="IPR014720">
    <property type="entry name" value="dsRBD_dom"/>
</dbReference>
<dbReference type="InterPro" id="IPR011907">
    <property type="entry name" value="RNase_III"/>
</dbReference>
<dbReference type="PANTHER" id="PTHR11207">
    <property type="entry name" value="RIBONUCLEASE III"/>
    <property type="match status" value="1"/>
</dbReference>
<dbReference type="AlphaFoldDB" id="A0A1Z3HHK9"/>
<dbReference type="SMART" id="SM00358">
    <property type="entry name" value="DSRM"/>
    <property type="match status" value="1"/>
</dbReference>
<keyword evidence="8" id="KW-0698">rRNA processing</keyword>
<dbReference type="CDD" id="cd00593">
    <property type="entry name" value="RIBOc"/>
    <property type="match status" value="1"/>
</dbReference>
<dbReference type="SUPFAM" id="SSF69065">
    <property type="entry name" value="RNase III domain-like"/>
    <property type="match status" value="1"/>
</dbReference>
<dbReference type="Gene3D" id="1.10.1520.10">
    <property type="entry name" value="Ribonuclease III domain"/>
    <property type="match status" value="1"/>
</dbReference>
<dbReference type="Gene3D" id="3.30.160.20">
    <property type="match status" value="1"/>
</dbReference>
<feature type="active site" evidence="8">
    <location>
        <position position="126"/>
    </location>
</feature>
<keyword evidence="4 8" id="KW-0540">Nuclease</keyword>
<dbReference type="GO" id="GO:0005737">
    <property type="term" value="C:cytoplasm"/>
    <property type="evidence" value="ECO:0007669"/>
    <property type="project" value="UniProtKB-SubCell"/>
</dbReference>
<evidence type="ECO:0000256" key="1">
    <source>
        <dbReference type="ARBA" id="ARBA00000109"/>
    </source>
</evidence>
<dbReference type="KEGG" id="hhg:XM38_006260"/>
<evidence type="ECO:0000256" key="3">
    <source>
        <dbReference type="ARBA" id="ARBA00022664"/>
    </source>
</evidence>
<dbReference type="GO" id="GO:0006364">
    <property type="term" value="P:rRNA processing"/>
    <property type="evidence" value="ECO:0007669"/>
    <property type="project" value="UniProtKB-UniRule"/>
</dbReference>
<dbReference type="InterPro" id="IPR036389">
    <property type="entry name" value="RNase_III_sf"/>
</dbReference>
<dbReference type="GO" id="GO:0010468">
    <property type="term" value="P:regulation of gene expression"/>
    <property type="evidence" value="ECO:0007669"/>
    <property type="project" value="TreeGrafter"/>
</dbReference>
<evidence type="ECO:0000259" key="9">
    <source>
        <dbReference type="PROSITE" id="PS50137"/>
    </source>
</evidence>
<comment type="function">
    <text evidence="8">Digests double-stranded RNA. Involved in the processing of primary rRNA transcript to yield the immediate precursors to the large and small rRNAs (23S and 16S). Processes some mRNAs, and tRNAs when they are encoded in the rRNA operon. Processes pre-crRNA and tracrRNA of type II CRISPR loci if present in the organism.</text>
</comment>
<evidence type="ECO:0000256" key="2">
    <source>
        <dbReference type="ARBA" id="ARBA00010183"/>
    </source>
</evidence>
<reference evidence="11 12" key="1">
    <citation type="journal article" date="2016" name="Biochim. Biophys. Acta">
        <title>Characterization of red-shifted phycobilisomes isolated from the chlorophyll f-containing cyanobacterium Halomicronema hongdechloris.</title>
        <authorList>
            <person name="Li Y."/>
            <person name="Lin Y."/>
            <person name="Garvey C.J."/>
            <person name="Birch D."/>
            <person name="Corkery R.W."/>
            <person name="Loughlin P.C."/>
            <person name="Scheer H."/>
            <person name="Willows R.D."/>
            <person name="Chen M."/>
        </authorList>
    </citation>
    <scope>NUCLEOTIDE SEQUENCE [LARGE SCALE GENOMIC DNA]</scope>
    <source>
        <strain evidence="11 12">C2206</strain>
    </source>
</reference>
<dbReference type="PROSITE" id="PS50137">
    <property type="entry name" value="DS_RBD"/>
    <property type="match status" value="1"/>
</dbReference>
<dbReference type="EC" id="3.1.26.3" evidence="8"/>
<protein>
    <recommendedName>
        <fullName evidence="8">Ribonuclease 3</fullName>
        <ecNumber evidence="8">3.1.26.3</ecNumber>
    </recommendedName>
    <alternativeName>
        <fullName evidence="8">Ribonuclease III</fullName>
        <shortName evidence="8">RNase III</shortName>
    </alternativeName>
</protein>
<feature type="binding site" evidence="8">
    <location>
        <position position="126"/>
    </location>
    <ligand>
        <name>Mg(2+)</name>
        <dbReference type="ChEBI" id="CHEBI:18420"/>
    </ligand>
</feature>
<feature type="binding site" evidence="8">
    <location>
        <position position="51"/>
    </location>
    <ligand>
        <name>Mg(2+)</name>
        <dbReference type="ChEBI" id="CHEBI:18420"/>
    </ligand>
</feature>
<evidence type="ECO:0000256" key="4">
    <source>
        <dbReference type="ARBA" id="ARBA00022722"/>
    </source>
</evidence>
<dbReference type="GO" id="GO:0003725">
    <property type="term" value="F:double-stranded RNA binding"/>
    <property type="evidence" value="ECO:0007669"/>
    <property type="project" value="TreeGrafter"/>
</dbReference>
<dbReference type="PANTHER" id="PTHR11207:SF0">
    <property type="entry name" value="RIBONUCLEASE 3"/>
    <property type="match status" value="1"/>
</dbReference>
<dbReference type="PROSITE" id="PS50142">
    <property type="entry name" value="RNASE_3_2"/>
    <property type="match status" value="1"/>
</dbReference>
<feature type="domain" description="DRBM" evidence="9">
    <location>
        <begin position="165"/>
        <end position="235"/>
    </location>
</feature>
<sequence length="245" mass="27517">MPQLNSTRREQLRRCLQKLGLSASVEVDWQQLDRALTHASASPEDNYEHLEFLGDAALRLAAAEFLLETYSEASVGELAAVRSRLVSDHTLALLADQLSLEPYLLVSSSAWGDKAGRNSRLADTFEAVLGALYSQTHDLSLIRPWLDAHFKRLAEQIRQDPTRQNYKAALQELTQAYYQVRPDYRVQEISQQHGDPERFEAEVWLQEKGWGVGRGPSIKQAEQVAAKVAFRKLQAQLSSPSDVAS</sequence>
<comment type="similarity">
    <text evidence="2">Belongs to the ribonuclease III family.</text>
</comment>
<feature type="binding site" evidence="8">
    <location>
        <position position="123"/>
    </location>
    <ligand>
        <name>Mg(2+)</name>
        <dbReference type="ChEBI" id="CHEBI:18420"/>
    </ligand>
</feature>